<evidence type="ECO:0000313" key="5">
    <source>
        <dbReference type="EMBL" id="AZP03980.1"/>
    </source>
</evidence>
<accession>A0A3Q9BJT4</accession>
<protein>
    <submittedName>
        <fullName evidence="5">Hsp20/alpha crystallin family protein</fullName>
    </submittedName>
</protein>
<sequence>MANLFPSNRPFDDFEKRFFGNMFPSLFDSARQMSVDVEEKDDRYEVDADIPGFDKEDIHVEYADESQRLTIKANKETSHEEKDEERNYLHRERSSHTFHRQFTLPNVDSENVTAKYENGVLHLTLPKKENGKENKKQISID</sequence>
<proteinExistence type="inferred from homology"/>
<feature type="domain" description="SHSP" evidence="4">
    <location>
        <begin position="26"/>
        <end position="141"/>
    </location>
</feature>
<comment type="similarity">
    <text evidence="1 2">Belongs to the small heat shock protein (HSP20) family.</text>
</comment>
<dbReference type="KEGG" id="jeh:EJN90_04445"/>
<organism evidence="5 6">
    <name type="scientific">Jeotgalibaca ciconiae</name>
    <dbReference type="NCBI Taxonomy" id="2496265"/>
    <lineage>
        <taxon>Bacteria</taxon>
        <taxon>Bacillati</taxon>
        <taxon>Bacillota</taxon>
        <taxon>Bacilli</taxon>
        <taxon>Lactobacillales</taxon>
        <taxon>Carnobacteriaceae</taxon>
        <taxon>Jeotgalibaca</taxon>
    </lineage>
</organism>
<evidence type="ECO:0000313" key="6">
    <source>
        <dbReference type="Proteomes" id="UP000273326"/>
    </source>
</evidence>
<gene>
    <name evidence="5" type="ORF">EJN90_04445</name>
</gene>
<dbReference type="InterPro" id="IPR002068">
    <property type="entry name" value="A-crystallin/Hsp20_dom"/>
</dbReference>
<evidence type="ECO:0000256" key="3">
    <source>
        <dbReference type="SAM" id="MobiDB-lite"/>
    </source>
</evidence>
<dbReference type="EMBL" id="CP034465">
    <property type="protein sequence ID" value="AZP03980.1"/>
    <property type="molecule type" value="Genomic_DNA"/>
</dbReference>
<evidence type="ECO:0000256" key="2">
    <source>
        <dbReference type="RuleBase" id="RU003616"/>
    </source>
</evidence>
<dbReference type="SUPFAM" id="SSF49764">
    <property type="entry name" value="HSP20-like chaperones"/>
    <property type="match status" value="1"/>
</dbReference>
<dbReference type="RefSeq" id="WP_126109058.1">
    <property type="nucleotide sequence ID" value="NZ_CP034465.1"/>
</dbReference>
<dbReference type="AlphaFoldDB" id="A0A3Q9BJT4"/>
<feature type="region of interest" description="Disordered" evidence="3">
    <location>
        <begin position="72"/>
        <end position="94"/>
    </location>
</feature>
<dbReference type="InterPro" id="IPR008978">
    <property type="entry name" value="HSP20-like_chaperone"/>
</dbReference>
<dbReference type="PANTHER" id="PTHR11527">
    <property type="entry name" value="HEAT-SHOCK PROTEIN 20 FAMILY MEMBER"/>
    <property type="match status" value="1"/>
</dbReference>
<dbReference type="Pfam" id="PF00011">
    <property type="entry name" value="HSP20"/>
    <property type="match status" value="1"/>
</dbReference>
<dbReference type="OrthoDB" id="9811615at2"/>
<evidence type="ECO:0000256" key="1">
    <source>
        <dbReference type="PROSITE-ProRule" id="PRU00285"/>
    </source>
</evidence>
<dbReference type="PROSITE" id="PS01031">
    <property type="entry name" value="SHSP"/>
    <property type="match status" value="1"/>
</dbReference>
<dbReference type="Proteomes" id="UP000273326">
    <property type="component" value="Chromosome"/>
</dbReference>
<dbReference type="InterPro" id="IPR031107">
    <property type="entry name" value="Small_HSP"/>
</dbReference>
<name>A0A3Q9BJT4_9LACT</name>
<dbReference type="CDD" id="cd06471">
    <property type="entry name" value="ACD_LpsHSP_like"/>
    <property type="match status" value="1"/>
</dbReference>
<keyword evidence="6" id="KW-1185">Reference proteome</keyword>
<dbReference type="Gene3D" id="2.60.40.790">
    <property type="match status" value="1"/>
</dbReference>
<evidence type="ECO:0000259" key="4">
    <source>
        <dbReference type="PROSITE" id="PS01031"/>
    </source>
</evidence>
<reference evidence="6" key="1">
    <citation type="submission" date="2018-12" db="EMBL/GenBank/DDBJ databases">
        <title>Complete genome sequencing of Jeotgalibaca sp. H21T32.</title>
        <authorList>
            <person name="Bae J.-W."/>
            <person name="Lee S.-Y."/>
        </authorList>
    </citation>
    <scope>NUCLEOTIDE SEQUENCE [LARGE SCALE GENOMIC DNA]</scope>
    <source>
        <strain evidence="6">H21T32</strain>
    </source>
</reference>